<reference evidence="2 3" key="1">
    <citation type="submission" date="2021-06" db="EMBL/GenBank/DDBJ databases">
        <title>Caerostris extrusa draft genome.</title>
        <authorList>
            <person name="Kono N."/>
            <person name="Arakawa K."/>
        </authorList>
    </citation>
    <scope>NUCLEOTIDE SEQUENCE [LARGE SCALE GENOMIC DNA]</scope>
</reference>
<accession>A0AAV4VE27</accession>
<evidence type="ECO:0000313" key="3">
    <source>
        <dbReference type="Proteomes" id="UP001054945"/>
    </source>
</evidence>
<feature type="region of interest" description="Disordered" evidence="1">
    <location>
        <begin position="51"/>
        <end position="87"/>
    </location>
</feature>
<evidence type="ECO:0000256" key="1">
    <source>
        <dbReference type="SAM" id="MobiDB-lite"/>
    </source>
</evidence>
<sequence length="87" mass="9852">MHRKTKSETTAERDYENNRRKVRRLCHMLAVTVVRPHHVWEPSGSTTSHDFYFPIGQDQASPLQGTESPPGRTATVVPSLPRCLPLS</sequence>
<keyword evidence="3" id="KW-1185">Reference proteome</keyword>
<proteinExistence type="predicted"/>
<dbReference type="Proteomes" id="UP001054945">
    <property type="component" value="Unassembled WGS sequence"/>
</dbReference>
<gene>
    <name evidence="2" type="ORF">CEXT_438861</name>
</gene>
<feature type="compositionally biased region" description="Polar residues" evidence="1">
    <location>
        <begin position="58"/>
        <end position="67"/>
    </location>
</feature>
<protein>
    <submittedName>
        <fullName evidence="2">Uncharacterized protein</fullName>
    </submittedName>
</protein>
<evidence type="ECO:0000313" key="2">
    <source>
        <dbReference type="EMBL" id="GIY68530.1"/>
    </source>
</evidence>
<name>A0AAV4VE27_CAEEX</name>
<dbReference type="AlphaFoldDB" id="A0AAV4VE27"/>
<dbReference type="EMBL" id="BPLR01014392">
    <property type="protein sequence ID" value="GIY68530.1"/>
    <property type="molecule type" value="Genomic_DNA"/>
</dbReference>
<organism evidence="2 3">
    <name type="scientific">Caerostris extrusa</name>
    <name type="common">Bark spider</name>
    <name type="synonym">Caerostris bankana</name>
    <dbReference type="NCBI Taxonomy" id="172846"/>
    <lineage>
        <taxon>Eukaryota</taxon>
        <taxon>Metazoa</taxon>
        <taxon>Ecdysozoa</taxon>
        <taxon>Arthropoda</taxon>
        <taxon>Chelicerata</taxon>
        <taxon>Arachnida</taxon>
        <taxon>Araneae</taxon>
        <taxon>Araneomorphae</taxon>
        <taxon>Entelegynae</taxon>
        <taxon>Araneoidea</taxon>
        <taxon>Araneidae</taxon>
        <taxon>Caerostris</taxon>
    </lineage>
</organism>
<comment type="caution">
    <text evidence="2">The sequence shown here is derived from an EMBL/GenBank/DDBJ whole genome shotgun (WGS) entry which is preliminary data.</text>
</comment>